<dbReference type="OrthoDB" id="9798934at2"/>
<dbReference type="Gene3D" id="1.10.260.40">
    <property type="entry name" value="lambda repressor-like DNA-binding domains"/>
    <property type="match status" value="1"/>
</dbReference>
<dbReference type="CDD" id="cd01392">
    <property type="entry name" value="HTH_LacI"/>
    <property type="match status" value="1"/>
</dbReference>
<gene>
    <name evidence="1" type="ORF">CBF32_01545</name>
</gene>
<dbReference type="InterPro" id="IPR000843">
    <property type="entry name" value="HTH_LacI"/>
</dbReference>
<proteinExistence type="predicted"/>
<organism evidence="1 2">
    <name type="scientific">Vagococcus fluvialis</name>
    <dbReference type="NCBI Taxonomy" id="2738"/>
    <lineage>
        <taxon>Bacteria</taxon>
        <taxon>Bacillati</taxon>
        <taxon>Bacillota</taxon>
        <taxon>Bacilli</taxon>
        <taxon>Lactobacillales</taxon>
        <taxon>Enterococcaceae</taxon>
        <taxon>Vagococcus</taxon>
    </lineage>
</organism>
<dbReference type="InterPro" id="IPR010982">
    <property type="entry name" value="Lambda_DNA-bd_dom_sf"/>
</dbReference>
<sequence>MPTIHDIAKLSGYSAATVSRVLNQKKHVSKEAEEAIRQAIEELDYVPSEIARDLSRGKTLNIGIILPHTNHPFFTEILTGAINASFLTEYHLVILPSAYDEKRELGYLEQLRRSAFDGLIFTSHGLPLEKLAEYQKYGPVVCCEDPYDVSISAVYSKRSIALKDAFSWLKEHSYKTIGIMLSRDESVSATSKETLSAYKAVFKENPPQDLIKIGVSNYQDGYKKAKEWHEEGRVVDVIFSNGDDIVAGARQYYLDNQLELPFLVGQDNQLSSQLMQISTIDYQFLEIGKKAFELVLKENTIEQIGIPSRFIVRDN</sequence>
<dbReference type="GO" id="GO:0003700">
    <property type="term" value="F:DNA-binding transcription factor activity"/>
    <property type="evidence" value="ECO:0007669"/>
    <property type="project" value="TreeGrafter"/>
</dbReference>
<name>A0A369B0Q6_9ENTE</name>
<dbReference type="InterPro" id="IPR028082">
    <property type="entry name" value="Peripla_BP_I"/>
</dbReference>
<dbReference type="InterPro" id="IPR001761">
    <property type="entry name" value="Peripla_BP/Lac1_sug-bd_dom"/>
</dbReference>
<dbReference type="RefSeq" id="WP_114288697.1">
    <property type="nucleotide sequence ID" value="NZ_CP122523.1"/>
</dbReference>
<reference evidence="1 2" key="1">
    <citation type="submission" date="2017-05" db="EMBL/GenBank/DDBJ databases">
        <title>Vagococcus spp. assemblies.</title>
        <authorList>
            <person name="Gulvik C.A."/>
        </authorList>
    </citation>
    <scope>NUCLEOTIDE SEQUENCE [LARGE SCALE GENOMIC DNA]</scope>
    <source>
        <strain evidence="1 2">NCFB 2497</strain>
    </source>
</reference>
<dbReference type="Pfam" id="PF00532">
    <property type="entry name" value="Peripla_BP_1"/>
    <property type="match status" value="1"/>
</dbReference>
<dbReference type="AlphaFoldDB" id="A0A369B0Q6"/>
<comment type="caution">
    <text evidence="1">The sequence shown here is derived from an EMBL/GenBank/DDBJ whole genome shotgun (WGS) entry which is preliminary data.</text>
</comment>
<protein>
    <submittedName>
        <fullName evidence="1">LacI family transcriptional regulator</fullName>
    </submittedName>
</protein>
<dbReference type="PANTHER" id="PTHR30146">
    <property type="entry name" value="LACI-RELATED TRANSCRIPTIONAL REPRESSOR"/>
    <property type="match status" value="1"/>
</dbReference>
<dbReference type="SMART" id="SM00354">
    <property type="entry name" value="HTH_LACI"/>
    <property type="match status" value="1"/>
</dbReference>
<evidence type="ECO:0000313" key="2">
    <source>
        <dbReference type="Proteomes" id="UP000288197"/>
    </source>
</evidence>
<keyword evidence="2" id="KW-1185">Reference proteome</keyword>
<evidence type="ECO:0000313" key="1">
    <source>
        <dbReference type="EMBL" id="RSU05708.1"/>
    </source>
</evidence>
<dbReference type="CDD" id="cd06286">
    <property type="entry name" value="PBP1_CcpB-like"/>
    <property type="match status" value="1"/>
</dbReference>
<dbReference type="GeneID" id="63145403"/>
<dbReference type="SUPFAM" id="SSF47413">
    <property type="entry name" value="lambda repressor-like DNA-binding domains"/>
    <property type="match status" value="1"/>
</dbReference>
<dbReference type="EMBL" id="NGJX01000001">
    <property type="protein sequence ID" value="RSU05708.1"/>
    <property type="molecule type" value="Genomic_DNA"/>
</dbReference>
<dbReference type="Pfam" id="PF00356">
    <property type="entry name" value="LacI"/>
    <property type="match status" value="1"/>
</dbReference>
<dbReference type="GO" id="GO:0000976">
    <property type="term" value="F:transcription cis-regulatory region binding"/>
    <property type="evidence" value="ECO:0007669"/>
    <property type="project" value="TreeGrafter"/>
</dbReference>
<dbReference type="PANTHER" id="PTHR30146:SF105">
    <property type="entry name" value="CATABOLITE CONTROL PROTEIN B"/>
    <property type="match status" value="1"/>
</dbReference>
<dbReference type="PROSITE" id="PS50932">
    <property type="entry name" value="HTH_LACI_2"/>
    <property type="match status" value="1"/>
</dbReference>
<accession>A0A369B0Q6</accession>
<dbReference type="Proteomes" id="UP000288197">
    <property type="component" value="Unassembled WGS sequence"/>
</dbReference>
<dbReference type="Gene3D" id="3.40.50.2300">
    <property type="match status" value="2"/>
</dbReference>
<dbReference type="SUPFAM" id="SSF53822">
    <property type="entry name" value="Periplasmic binding protein-like I"/>
    <property type="match status" value="1"/>
</dbReference>